<evidence type="ECO:0000313" key="2">
    <source>
        <dbReference type="EMBL" id="CAL4764690.1"/>
    </source>
</evidence>
<evidence type="ECO:0000313" key="1">
    <source>
        <dbReference type="EMBL" id="CAI3977378.1"/>
    </source>
</evidence>
<proteinExistence type="predicted"/>
<sequence>MSPRVKLLVGHLADLPAALQIHDTDALVENAAWRETGGVVSRPGPRQWTDWWNVVLARSATDSRVDYANVTATVNEVSVRFSYVDVEPWCQQSSASTTRNMAGMLNGGHRSTKEDNQYFWVYSKSSLAEATTPYIHSIVDVDATVLNPQFVGQERPGPGKFPIFRLQDLDLNDLGGFVRWTPNGAPGVQDYLLYLAQSDMGANRAIPNGTAREPFDRFLVYARSSLAEQSTPKALGFVEAAQKFQVMLGFLSHFQDFMVTEIQFDAAFVGFTRRVTAMALLRQRWLAPRGVTPRVAKLRRLARWVKRKGRRPGRPGQEMAMEVMLSQVEHQFFGLCWGAANFEGDVCNANDKVEPVWESGNAAKPAALRPPALSSPVGIPVLHVEHLPVYLGAFCKTSPPLPRNLALWPPAPLQPPPPPPPPPPPVNSLTCPWNMKRLYILDALNLLTHRNQGEENDKSLRWSQLESAAQYYHHGAQVLIFSEWLRGHSLELHRLEMRFGPGCVVSTPAEEGVDSVDTLMLKKAMMERQNGGKAFIVTNNRLEKFKSCADVDLSNLVVKYAMALSTFIPQVEPDVWTQKGSEPDSIPSCGEDFSGYNTSGCILSNLTFSDEDLDLREVANYLTWTSPEVTDSVVDFRIFLAEDGLPAVAQGPMTELGASTVETTEFLVVYSRSSSMTQSTPSAVNVTDLDESVSNVRFEDYDLDPLDIGGGVNWTPPEALEATEFYSVQLEWDQTFEYRSIIAEVAVGEKHYEIPAAPRPLGEKNMVPSGNLG</sequence>
<name>A0A9P1BS03_9DINO</name>
<dbReference type="OrthoDB" id="414581at2759"/>
<protein>
    <submittedName>
        <fullName evidence="1">Uncharacterized protein</fullName>
    </submittedName>
</protein>
<dbReference type="EMBL" id="CAMXCT020000337">
    <property type="protein sequence ID" value="CAL1130753.1"/>
    <property type="molecule type" value="Genomic_DNA"/>
</dbReference>
<keyword evidence="3" id="KW-1185">Reference proteome</keyword>
<dbReference type="SUPFAM" id="SSF101447">
    <property type="entry name" value="Formin homology 2 domain (FH2 domain)"/>
    <property type="match status" value="1"/>
</dbReference>
<gene>
    <name evidence="1" type="ORF">C1SCF055_LOCUS5522</name>
</gene>
<organism evidence="1">
    <name type="scientific">Cladocopium goreaui</name>
    <dbReference type="NCBI Taxonomy" id="2562237"/>
    <lineage>
        <taxon>Eukaryota</taxon>
        <taxon>Sar</taxon>
        <taxon>Alveolata</taxon>
        <taxon>Dinophyceae</taxon>
        <taxon>Suessiales</taxon>
        <taxon>Symbiodiniaceae</taxon>
        <taxon>Cladocopium</taxon>
    </lineage>
</organism>
<dbReference type="Proteomes" id="UP001152797">
    <property type="component" value="Unassembled WGS sequence"/>
</dbReference>
<dbReference type="EMBL" id="CAMXCT010000337">
    <property type="protein sequence ID" value="CAI3977378.1"/>
    <property type="molecule type" value="Genomic_DNA"/>
</dbReference>
<reference evidence="2 3" key="2">
    <citation type="submission" date="2024-05" db="EMBL/GenBank/DDBJ databases">
        <authorList>
            <person name="Chen Y."/>
            <person name="Shah S."/>
            <person name="Dougan E. K."/>
            <person name="Thang M."/>
            <person name="Chan C."/>
        </authorList>
    </citation>
    <scope>NUCLEOTIDE SEQUENCE [LARGE SCALE GENOMIC DNA]</scope>
</reference>
<dbReference type="EMBL" id="CAMXCT030000337">
    <property type="protein sequence ID" value="CAL4764690.1"/>
    <property type="molecule type" value="Genomic_DNA"/>
</dbReference>
<evidence type="ECO:0000313" key="3">
    <source>
        <dbReference type="Proteomes" id="UP001152797"/>
    </source>
</evidence>
<reference evidence="1" key="1">
    <citation type="submission" date="2022-10" db="EMBL/GenBank/DDBJ databases">
        <authorList>
            <person name="Chen Y."/>
            <person name="Dougan E. K."/>
            <person name="Chan C."/>
            <person name="Rhodes N."/>
            <person name="Thang M."/>
        </authorList>
    </citation>
    <scope>NUCLEOTIDE SEQUENCE</scope>
</reference>
<accession>A0A9P1BS03</accession>
<dbReference type="AlphaFoldDB" id="A0A9P1BS03"/>
<comment type="caution">
    <text evidence="1">The sequence shown here is derived from an EMBL/GenBank/DDBJ whole genome shotgun (WGS) entry which is preliminary data.</text>
</comment>